<keyword evidence="7" id="KW-0479">Metal-binding</keyword>
<dbReference type="InterPro" id="IPR017571">
    <property type="entry name" value="NrfH"/>
</dbReference>
<keyword evidence="10" id="KW-0408">Iron</keyword>
<keyword evidence="4" id="KW-1003">Cell membrane</keyword>
<comment type="similarity">
    <text evidence="2">Belongs to the NapC/NirT/NrfH family.</text>
</comment>
<dbReference type="GO" id="GO:0009061">
    <property type="term" value="P:anaerobic respiration"/>
    <property type="evidence" value="ECO:0007669"/>
    <property type="project" value="TreeGrafter"/>
</dbReference>
<evidence type="ECO:0000256" key="10">
    <source>
        <dbReference type="ARBA" id="ARBA00023004"/>
    </source>
</evidence>
<dbReference type="Pfam" id="PF03264">
    <property type="entry name" value="Cytochrom_NNT"/>
    <property type="match status" value="1"/>
</dbReference>
<dbReference type="GO" id="GO:0005886">
    <property type="term" value="C:plasma membrane"/>
    <property type="evidence" value="ECO:0007669"/>
    <property type="project" value="UniProtKB-SubCell"/>
</dbReference>
<keyword evidence="8" id="KW-0249">Electron transport</keyword>
<evidence type="ECO:0000256" key="9">
    <source>
        <dbReference type="ARBA" id="ARBA00022989"/>
    </source>
</evidence>
<evidence type="ECO:0000256" key="1">
    <source>
        <dbReference type="ARBA" id="ARBA00004236"/>
    </source>
</evidence>
<dbReference type="InterPro" id="IPR005126">
    <property type="entry name" value="NapC/NirT_cyt_c_N"/>
</dbReference>
<dbReference type="PANTHER" id="PTHR30333">
    <property type="entry name" value="CYTOCHROME C-TYPE PROTEIN"/>
    <property type="match status" value="1"/>
</dbReference>
<dbReference type="EMBL" id="FOUT01000002">
    <property type="protein sequence ID" value="SFM76602.1"/>
    <property type="molecule type" value="Genomic_DNA"/>
</dbReference>
<evidence type="ECO:0000256" key="3">
    <source>
        <dbReference type="ARBA" id="ARBA00022448"/>
    </source>
</evidence>
<keyword evidence="9" id="KW-1133">Transmembrane helix</keyword>
<dbReference type="RefSeq" id="WP_024980163.1">
    <property type="nucleotide sequence ID" value="NZ_CBCRUM010000008.1"/>
</dbReference>
<dbReference type="InterPro" id="IPR051174">
    <property type="entry name" value="Cytochrome_c-type_ET"/>
</dbReference>
<comment type="subcellular location">
    <subcellularLocation>
        <location evidence="1">Cell membrane</location>
    </subcellularLocation>
</comment>
<keyword evidence="15" id="KW-1185">Reference proteome</keyword>
<dbReference type="PANTHER" id="PTHR30333:SF1">
    <property type="entry name" value="CYTOCHROME C-TYPE PROTEIN NAPC"/>
    <property type="match status" value="1"/>
</dbReference>
<evidence type="ECO:0000259" key="13">
    <source>
        <dbReference type="Pfam" id="PF03264"/>
    </source>
</evidence>
<dbReference type="Gene3D" id="1.10.3820.10">
    <property type="entry name" value="Di-heme elbow motif domain"/>
    <property type="match status" value="1"/>
</dbReference>
<feature type="region of interest" description="Disordered" evidence="12">
    <location>
        <begin position="163"/>
        <end position="200"/>
    </location>
</feature>
<evidence type="ECO:0000256" key="4">
    <source>
        <dbReference type="ARBA" id="ARBA00022475"/>
    </source>
</evidence>
<sequence>MKARWIRRMYPPPEWRPAVLLLIGIILGLGLYMLKIGNVASYASDDPKACINCHVMNTEYATWMVSSHAKKATCNDCHVPHDNVFNKYFFKAKDGLYHAFVFTTRTEPEAIIMHEPGQKVVKENCIRCHDRQLKNPKQSSLMADYDVHRTDRKCWDCHREMPHGRTKSLSTSSMLGKKTTEEDDKMPEWLAKQLEEKNKK</sequence>
<evidence type="ECO:0000256" key="12">
    <source>
        <dbReference type="SAM" id="MobiDB-lite"/>
    </source>
</evidence>
<evidence type="ECO:0000256" key="5">
    <source>
        <dbReference type="ARBA" id="ARBA00022617"/>
    </source>
</evidence>
<evidence type="ECO:0000256" key="11">
    <source>
        <dbReference type="ARBA" id="ARBA00023136"/>
    </source>
</evidence>
<protein>
    <submittedName>
        <fullName evidence="14">Cytochrome c nitrite reductase small subunit</fullName>
    </submittedName>
</protein>
<evidence type="ECO:0000313" key="15">
    <source>
        <dbReference type="Proteomes" id="UP000182961"/>
    </source>
</evidence>
<dbReference type="GO" id="GO:0046872">
    <property type="term" value="F:metal ion binding"/>
    <property type="evidence" value="ECO:0007669"/>
    <property type="project" value="UniProtKB-KW"/>
</dbReference>
<keyword evidence="6" id="KW-0812">Transmembrane</keyword>
<keyword evidence="11" id="KW-0472">Membrane</keyword>
<dbReference type="GO" id="GO:0022900">
    <property type="term" value="P:electron transport chain"/>
    <property type="evidence" value="ECO:0007669"/>
    <property type="project" value="InterPro"/>
</dbReference>
<feature type="domain" description="NapC/NirT cytochrome c N-terminal" evidence="13">
    <location>
        <begin position="18"/>
        <end position="164"/>
    </location>
</feature>
<organism evidence="14 15">
    <name type="scientific">Flavobacterium succinicans</name>
    <dbReference type="NCBI Taxonomy" id="29536"/>
    <lineage>
        <taxon>Bacteria</taxon>
        <taxon>Pseudomonadati</taxon>
        <taxon>Bacteroidota</taxon>
        <taxon>Flavobacteriia</taxon>
        <taxon>Flavobacteriales</taxon>
        <taxon>Flavobacteriaceae</taxon>
        <taxon>Flavobacterium</taxon>
    </lineage>
</organism>
<evidence type="ECO:0000256" key="2">
    <source>
        <dbReference type="ARBA" id="ARBA00007395"/>
    </source>
</evidence>
<evidence type="ECO:0000256" key="8">
    <source>
        <dbReference type="ARBA" id="ARBA00022982"/>
    </source>
</evidence>
<dbReference type="NCBIfam" id="TIGR03153">
    <property type="entry name" value="cytochr_NrfH"/>
    <property type="match status" value="1"/>
</dbReference>
<dbReference type="eggNOG" id="COG3005">
    <property type="taxonomic scope" value="Bacteria"/>
</dbReference>
<evidence type="ECO:0000256" key="6">
    <source>
        <dbReference type="ARBA" id="ARBA00022692"/>
    </source>
</evidence>
<accession>A0A1I4TIU3</accession>
<keyword evidence="3" id="KW-0813">Transport</keyword>
<gene>
    <name evidence="14" type="ORF">SAMN05444143_102140</name>
</gene>
<reference evidence="15" key="1">
    <citation type="submission" date="2016-10" db="EMBL/GenBank/DDBJ databases">
        <authorList>
            <person name="Varghese N."/>
            <person name="Submissions S."/>
        </authorList>
    </citation>
    <scope>NUCLEOTIDE SEQUENCE [LARGE SCALE GENOMIC DNA]</scope>
    <source>
        <strain evidence="15">DSM 4002</strain>
    </source>
</reference>
<dbReference type="SUPFAM" id="SSF48695">
    <property type="entry name" value="Multiheme cytochromes"/>
    <property type="match status" value="1"/>
</dbReference>
<dbReference type="GO" id="GO:0009055">
    <property type="term" value="F:electron transfer activity"/>
    <property type="evidence" value="ECO:0007669"/>
    <property type="project" value="TreeGrafter"/>
</dbReference>
<keyword evidence="5" id="KW-0349">Heme</keyword>
<dbReference type="InterPro" id="IPR036280">
    <property type="entry name" value="Multihaem_cyt_sf"/>
</dbReference>
<dbReference type="InterPro" id="IPR038266">
    <property type="entry name" value="NapC/NirT_cytc_sf"/>
</dbReference>
<dbReference type="Proteomes" id="UP000182961">
    <property type="component" value="Unassembled WGS sequence"/>
</dbReference>
<dbReference type="AlphaFoldDB" id="A0A1I4TIU3"/>
<name>A0A1I4TIU3_9FLAO</name>
<evidence type="ECO:0000313" key="14">
    <source>
        <dbReference type="EMBL" id="SFM76602.1"/>
    </source>
</evidence>
<evidence type="ECO:0000256" key="7">
    <source>
        <dbReference type="ARBA" id="ARBA00022723"/>
    </source>
</evidence>
<proteinExistence type="inferred from homology"/>